<dbReference type="EMBL" id="CM035429">
    <property type="protein sequence ID" value="KAH7300203.1"/>
    <property type="molecule type" value="Genomic_DNA"/>
</dbReference>
<dbReference type="Proteomes" id="UP000825935">
    <property type="component" value="Chromosome 24"/>
</dbReference>
<dbReference type="CDD" id="cd02980">
    <property type="entry name" value="TRX_Fd_family"/>
    <property type="match status" value="1"/>
</dbReference>
<feature type="region of interest" description="Disordered" evidence="1">
    <location>
        <begin position="91"/>
        <end position="142"/>
    </location>
</feature>
<dbReference type="Gene3D" id="3.40.30.10">
    <property type="entry name" value="Glutaredoxin"/>
    <property type="match status" value="1"/>
</dbReference>
<sequence>MAASIAGILPERNILQSPFSDQSHTEFYRSANALPSRQLRMSLLRRRKPLVLKSARNMADGTCSAQAVSSTGHTSLKKELADLKLLVKQKKKEVKAAKKEEKKKMKAESKERKKKMKGSKDCESSDSSSSSESSDDGCDSTSMRMLRSRQSILGVTGEVGTSLVPLQGFAMLASNGDRQDSGSVSSCSISGAEVNHVRTDGMGQNVTSHELLDEQKEGSGKVMLKGGLESIKSSVPSFTSPLRADQSPNRIEVCLGGKCRKAGSDLLLQELRSQVTNGCNVEAVPCKCMGKCSMAMNMKVYREDANPQHHSHVRVDDAKFILDYHFGFAPSQTSRPSVPVIGGMEVAVNEHVFAD</sequence>
<reference evidence="2" key="1">
    <citation type="submission" date="2021-08" db="EMBL/GenBank/DDBJ databases">
        <title>WGS assembly of Ceratopteris richardii.</title>
        <authorList>
            <person name="Marchant D.B."/>
            <person name="Chen G."/>
            <person name="Jenkins J."/>
            <person name="Shu S."/>
            <person name="Leebens-Mack J."/>
            <person name="Grimwood J."/>
            <person name="Schmutz J."/>
            <person name="Soltis P."/>
            <person name="Soltis D."/>
            <person name="Chen Z.-H."/>
        </authorList>
    </citation>
    <scope>NUCLEOTIDE SEQUENCE</scope>
    <source>
        <strain evidence="2">Whitten #5841</strain>
        <tissue evidence="2">Leaf</tissue>
    </source>
</reference>
<dbReference type="InterPro" id="IPR036249">
    <property type="entry name" value="Thioredoxin-like_sf"/>
</dbReference>
<evidence type="ECO:0000313" key="3">
    <source>
        <dbReference type="Proteomes" id="UP000825935"/>
    </source>
</evidence>
<dbReference type="AlphaFoldDB" id="A0A8T2RXR8"/>
<feature type="compositionally biased region" description="Basic and acidic residues" evidence="1">
    <location>
        <begin position="94"/>
        <end position="111"/>
    </location>
</feature>
<organism evidence="2 3">
    <name type="scientific">Ceratopteris richardii</name>
    <name type="common">Triangle waterfern</name>
    <dbReference type="NCBI Taxonomy" id="49495"/>
    <lineage>
        <taxon>Eukaryota</taxon>
        <taxon>Viridiplantae</taxon>
        <taxon>Streptophyta</taxon>
        <taxon>Embryophyta</taxon>
        <taxon>Tracheophyta</taxon>
        <taxon>Polypodiopsida</taxon>
        <taxon>Polypodiidae</taxon>
        <taxon>Polypodiales</taxon>
        <taxon>Pteridineae</taxon>
        <taxon>Pteridaceae</taxon>
        <taxon>Parkerioideae</taxon>
        <taxon>Ceratopteris</taxon>
    </lineage>
</organism>
<evidence type="ECO:0000256" key="1">
    <source>
        <dbReference type="SAM" id="MobiDB-lite"/>
    </source>
</evidence>
<proteinExistence type="predicted"/>
<keyword evidence="3" id="KW-1185">Reference proteome</keyword>
<name>A0A8T2RXR8_CERRI</name>
<dbReference type="OMA" id="AVACKCM"/>
<dbReference type="SUPFAM" id="SSF52833">
    <property type="entry name" value="Thioredoxin-like"/>
    <property type="match status" value="1"/>
</dbReference>
<accession>A0A8T2RXR8</accession>
<evidence type="ECO:0000313" key="2">
    <source>
        <dbReference type="EMBL" id="KAH7300203.1"/>
    </source>
</evidence>
<dbReference type="OrthoDB" id="913780at2759"/>
<gene>
    <name evidence="2" type="ORF">KP509_24G049900</name>
</gene>
<protein>
    <submittedName>
        <fullName evidence="2">Uncharacterized protein</fullName>
    </submittedName>
</protein>
<comment type="caution">
    <text evidence="2">The sequence shown here is derived from an EMBL/GenBank/DDBJ whole genome shotgun (WGS) entry which is preliminary data.</text>
</comment>